<dbReference type="GO" id="GO:0046872">
    <property type="term" value="F:metal ion binding"/>
    <property type="evidence" value="ECO:0007669"/>
    <property type="project" value="UniProtKB-KW"/>
</dbReference>
<proteinExistence type="predicted"/>
<dbReference type="AlphaFoldDB" id="A0A2V4NE74"/>
<comment type="cofactor">
    <cofactor evidence="1">
        <name>Mg(2+)</name>
        <dbReference type="ChEBI" id="CHEBI:18420"/>
    </cofactor>
</comment>
<comment type="caution">
    <text evidence="6">The sequence shown here is derived from an EMBL/GenBank/DDBJ whole genome shotgun (WGS) entry which is preliminary data.</text>
</comment>
<evidence type="ECO:0000256" key="4">
    <source>
        <dbReference type="ARBA" id="ARBA00022842"/>
    </source>
</evidence>
<keyword evidence="2" id="KW-0479">Metal-binding</keyword>
<dbReference type="Proteomes" id="UP000248012">
    <property type="component" value="Unassembled WGS sequence"/>
</dbReference>
<gene>
    <name evidence="6" type="ORF">DI396_08450</name>
</gene>
<keyword evidence="7" id="KW-1185">Reference proteome</keyword>
<accession>A0A2V4NE74</accession>
<feature type="domain" description="Nudix hydrolase" evidence="5">
    <location>
        <begin position="20"/>
        <end position="152"/>
    </location>
</feature>
<dbReference type="PROSITE" id="PS51462">
    <property type="entry name" value="NUDIX"/>
    <property type="match status" value="1"/>
</dbReference>
<dbReference type="PANTHER" id="PTHR12629:SF0">
    <property type="entry name" value="DIPHOSPHOINOSITOL-POLYPHOSPHATE DIPHOSPHATASE"/>
    <property type="match status" value="1"/>
</dbReference>
<dbReference type="Gene3D" id="3.90.79.10">
    <property type="entry name" value="Nucleoside Triphosphate Pyrophosphohydrolase"/>
    <property type="match status" value="1"/>
</dbReference>
<dbReference type="SUPFAM" id="SSF55811">
    <property type="entry name" value="Nudix"/>
    <property type="match status" value="1"/>
</dbReference>
<evidence type="ECO:0000256" key="3">
    <source>
        <dbReference type="ARBA" id="ARBA00022801"/>
    </source>
</evidence>
<reference evidence="6 7" key="1">
    <citation type="submission" date="2018-05" db="EMBL/GenBank/DDBJ databases">
        <title>Oceanovita maritima gen. nov., sp. nov., a marine bacterium in the family Rhodobacteraceae isolated from surface seawater of Lundu port Xiamen, China.</title>
        <authorList>
            <person name="Hetharua B.H."/>
            <person name="Min D."/>
            <person name="Liao H."/>
            <person name="Tian Y."/>
        </authorList>
    </citation>
    <scope>NUCLEOTIDE SEQUENCE [LARGE SCALE GENOMIC DNA]</scope>
    <source>
        <strain evidence="6 7">FSX-11</strain>
    </source>
</reference>
<evidence type="ECO:0000313" key="6">
    <source>
        <dbReference type="EMBL" id="PYC48160.1"/>
    </source>
</evidence>
<dbReference type="InterPro" id="IPR047198">
    <property type="entry name" value="DDP-like_NUDIX"/>
</dbReference>
<keyword evidence="4" id="KW-0460">Magnesium</keyword>
<dbReference type="OrthoDB" id="7066910at2"/>
<dbReference type="EMBL" id="QFVT01000004">
    <property type="protein sequence ID" value="PYC48160.1"/>
    <property type="molecule type" value="Genomic_DNA"/>
</dbReference>
<organism evidence="6 7">
    <name type="scientific">Litorivita pollutaquae</name>
    <dbReference type="NCBI Taxonomy" id="2200892"/>
    <lineage>
        <taxon>Bacteria</taxon>
        <taxon>Pseudomonadati</taxon>
        <taxon>Pseudomonadota</taxon>
        <taxon>Alphaproteobacteria</taxon>
        <taxon>Rhodobacterales</taxon>
        <taxon>Paracoccaceae</taxon>
        <taxon>Litorivita</taxon>
    </lineage>
</organism>
<dbReference type="GO" id="GO:0016462">
    <property type="term" value="F:pyrophosphatase activity"/>
    <property type="evidence" value="ECO:0007669"/>
    <property type="project" value="InterPro"/>
</dbReference>
<dbReference type="GO" id="GO:0005737">
    <property type="term" value="C:cytoplasm"/>
    <property type="evidence" value="ECO:0007669"/>
    <property type="project" value="TreeGrafter"/>
</dbReference>
<evidence type="ECO:0000259" key="5">
    <source>
        <dbReference type="PROSITE" id="PS51462"/>
    </source>
</evidence>
<dbReference type="Pfam" id="PF00293">
    <property type="entry name" value="NUDIX"/>
    <property type="match status" value="1"/>
</dbReference>
<evidence type="ECO:0000313" key="7">
    <source>
        <dbReference type="Proteomes" id="UP000248012"/>
    </source>
</evidence>
<sequence>MYQLTTKQPPLSIKGTGKSELRTQFAALPYRIKDGKLQVMIITSRGSGRWILPKGWPMHDRTPAAAAAREAWEEAGVKGSGPDHSIGLYSYEKLMGNGNRHRCIVVVYPLRVKSQAAVFPEAGQRKRRWLSPKKAARKVREPELAQLIARFRPKDRH</sequence>
<dbReference type="PANTHER" id="PTHR12629">
    <property type="entry name" value="DIPHOSPHOINOSITOL POLYPHOSPHATE PHOSPHOHYDROLASE"/>
    <property type="match status" value="1"/>
</dbReference>
<evidence type="ECO:0000256" key="1">
    <source>
        <dbReference type="ARBA" id="ARBA00001946"/>
    </source>
</evidence>
<name>A0A2V4NE74_9RHOB</name>
<dbReference type="CDD" id="cd04666">
    <property type="entry name" value="NUDIX_DIPP2_like_Nudt4"/>
    <property type="match status" value="1"/>
</dbReference>
<dbReference type="RefSeq" id="WP_110795811.1">
    <property type="nucleotide sequence ID" value="NZ_KZ826483.1"/>
</dbReference>
<dbReference type="InterPro" id="IPR015797">
    <property type="entry name" value="NUDIX_hydrolase-like_dom_sf"/>
</dbReference>
<keyword evidence="3 6" id="KW-0378">Hydrolase</keyword>
<protein>
    <submittedName>
        <fullName evidence="6">NUDIX hydrolase</fullName>
    </submittedName>
</protein>
<evidence type="ECO:0000256" key="2">
    <source>
        <dbReference type="ARBA" id="ARBA00022723"/>
    </source>
</evidence>
<dbReference type="InterPro" id="IPR000086">
    <property type="entry name" value="NUDIX_hydrolase_dom"/>
</dbReference>